<reference evidence="1 2" key="1">
    <citation type="journal article" date="2020" name="Nature">
        <title>Six reference-quality genomes reveal evolution of bat adaptations.</title>
        <authorList>
            <person name="Jebb D."/>
            <person name="Huang Z."/>
            <person name="Pippel M."/>
            <person name="Hughes G.M."/>
            <person name="Lavrichenko K."/>
            <person name="Devanna P."/>
            <person name="Winkler S."/>
            <person name="Jermiin L.S."/>
            <person name="Skirmuntt E.C."/>
            <person name="Katzourakis A."/>
            <person name="Burkitt-Gray L."/>
            <person name="Ray D.A."/>
            <person name="Sullivan K.A.M."/>
            <person name="Roscito J.G."/>
            <person name="Kirilenko B.M."/>
            <person name="Davalos L.M."/>
            <person name="Corthals A.P."/>
            <person name="Power M.L."/>
            <person name="Jones G."/>
            <person name="Ransome R.D."/>
            <person name="Dechmann D.K.N."/>
            <person name="Locatelli A.G."/>
            <person name="Puechmaille S.J."/>
            <person name="Fedrigo O."/>
            <person name="Jarvis E.D."/>
            <person name="Hiller M."/>
            <person name="Vernes S.C."/>
            <person name="Myers E.W."/>
            <person name="Teeling E.C."/>
        </authorList>
    </citation>
    <scope>NUCLEOTIDE SEQUENCE [LARGE SCALE GENOMIC DNA]</scope>
    <source>
        <strain evidence="1">Bat1K_MPI-CBG_1</strain>
    </source>
</reference>
<name>A0A833YSU1_9CHIR</name>
<dbReference type="Proteomes" id="UP000664940">
    <property type="component" value="Unassembled WGS sequence"/>
</dbReference>
<comment type="caution">
    <text evidence="1">The sequence shown here is derived from an EMBL/GenBank/DDBJ whole genome shotgun (WGS) entry which is preliminary data.</text>
</comment>
<organism evidence="1 2">
    <name type="scientific">Phyllostomus discolor</name>
    <name type="common">pale spear-nosed bat</name>
    <dbReference type="NCBI Taxonomy" id="89673"/>
    <lineage>
        <taxon>Eukaryota</taxon>
        <taxon>Metazoa</taxon>
        <taxon>Chordata</taxon>
        <taxon>Craniata</taxon>
        <taxon>Vertebrata</taxon>
        <taxon>Euteleostomi</taxon>
        <taxon>Mammalia</taxon>
        <taxon>Eutheria</taxon>
        <taxon>Laurasiatheria</taxon>
        <taxon>Chiroptera</taxon>
        <taxon>Yangochiroptera</taxon>
        <taxon>Phyllostomidae</taxon>
        <taxon>Phyllostominae</taxon>
        <taxon>Phyllostomus</taxon>
    </lineage>
</organism>
<proteinExistence type="predicted"/>
<accession>A0A833YSU1</accession>
<evidence type="ECO:0000313" key="1">
    <source>
        <dbReference type="EMBL" id="KAF6081942.1"/>
    </source>
</evidence>
<protein>
    <submittedName>
        <fullName evidence="1">Uncharacterized protein</fullName>
    </submittedName>
</protein>
<sequence length="157" mass="16823">MNPCPVLLGTGRGGHSTRGQWLGKLRPTLWTATFLSPKAEMYSNLGTLQFSLCLVPTRMSVYVHTCAQTGMLPAPLPLRAPGVKLSECTRPAGSRVLYPQGGRYAAVGTSTDCQHRAAWTDPTNTEQAGPTPERTAVCQGQWSPVCQGCSPRPPQDA</sequence>
<evidence type="ECO:0000313" key="2">
    <source>
        <dbReference type="Proteomes" id="UP000664940"/>
    </source>
</evidence>
<dbReference type="AlphaFoldDB" id="A0A833YSU1"/>
<dbReference type="EMBL" id="JABVXQ010000013">
    <property type="protein sequence ID" value="KAF6081942.1"/>
    <property type="molecule type" value="Genomic_DNA"/>
</dbReference>
<gene>
    <name evidence="1" type="ORF">HJG60_008918</name>
</gene>